<dbReference type="EMBL" id="JAIWYP010000003">
    <property type="protein sequence ID" value="KAH3855358.1"/>
    <property type="molecule type" value="Genomic_DNA"/>
</dbReference>
<evidence type="ECO:0000313" key="2">
    <source>
        <dbReference type="Proteomes" id="UP000828390"/>
    </source>
</evidence>
<organism evidence="1 2">
    <name type="scientific">Dreissena polymorpha</name>
    <name type="common">Zebra mussel</name>
    <name type="synonym">Mytilus polymorpha</name>
    <dbReference type="NCBI Taxonomy" id="45954"/>
    <lineage>
        <taxon>Eukaryota</taxon>
        <taxon>Metazoa</taxon>
        <taxon>Spiralia</taxon>
        <taxon>Lophotrochozoa</taxon>
        <taxon>Mollusca</taxon>
        <taxon>Bivalvia</taxon>
        <taxon>Autobranchia</taxon>
        <taxon>Heteroconchia</taxon>
        <taxon>Euheterodonta</taxon>
        <taxon>Imparidentia</taxon>
        <taxon>Neoheterodontei</taxon>
        <taxon>Myida</taxon>
        <taxon>Dreissenoidea</taxon>
        <taxon>Dreissenidae</taxon>
        <taxon>Dreissena</taxon>
    </lineage>
</organism>
<reference evidence="1" key="2">
    <citation type="submission" date="2020-11" db="EMBL/GenBank/DDBJ databases">
        <authorList>
            <person name="McCartney M.A."/>
            <person name="Auch B."/>
            <person name="Kono T."/>
            <person name="Mallez S."/>
            <person name="Becker A."/>
            <person name="Gohl D.M."/>
            <person name="Silverstein K.A.T."/>
            <person name="Koren S."/>
            <person name="Bechman K.B."/>
            <person name="Herman A."/>
            <person name="Abrahante J.E."/>
            <person name="Garbe J."/>
        </authorList>
    </citation>
    <scope>NUCLEOTIDE SEQUENCE</scope>
    <source>
        <strain evidence="1">Duluth1</strain>
        <tissue evidence="1">Whole animal</tissue>
    </source>
</reference>
<evidence type="ECO:0000313" key="1">
    <source>
        <dbReference type="EMBL" id="KAH3855358.1"/>
    </source>
</evidence>
<protein>
    <submittedName>
        <fullName evidence="1">Uncharacterized protein</fullName>
    </submittedName>
</protein>
<gene>
    <name evidence="1" type="ORF">DPMN_097925</name>
</gene>
<name>A0A9D4R5U4_DREPO</name>
<accession>A0A9D4R5U4</accession>
<sequence>MLRVFKYWPRNVNTRLCYTCSEYMYNKQHQIQQQSVRCDRLRRMTEKLALPDHCKIMPDG</sequence>
<dbReference type="Proteomes" id="UP000828390">
    <property type="component" value="Unassembled WGS sequence"/>
</dbReference>
<keyword evidence="2" id="KW-1185">Reference proteome</keyword>
<proteinExistence type="predicted"/>
<reference evidence="1" key="1">
    <citation type="journal article" date="2019" name="bioRxiv">
        <title>The Genome of the Zebra Mussel, Dreissena polymorpha: A Resource for Invasive Species Research.</title>
        <authorList>
            <person name="McCartney M.A."/>
            <person name="Auch B."/>
            <person name="Kono T."/>
            <person name="Mallez S."/>
            <person name="Zhang Y."/>
            <person name="Obille A."/>
            <person name="Becker A."/>
            <person name="Abrahante J.E."/>
            <person name="Garbe J."/>
            <person name="Badalamenti J.P."/>
            <person name="Herman A."/>
            <person name="Mangelson H."/>
            <person name="Liachko I."/>
            <person name="Sullivan S."/>
            <person name="Sone E.D."/>
            <person name="Koren S."/>
            <person name="Silverstein K.A.T."/>
            <person name="Beckman K.B."/>
            <person name="Gohl D.M."/>
        </authorList>
    </citation>
    <scope>NUCLEOTIDE SEQUENCE</scope>
    <source>
        <strain evidence="1">Duluth1</strain>
        <tissue evidence="1">Whole animal</tissue>
    </source>
</reference>
<comment type="caution">
    <text evidence="1">The sequence shown here is derived from an EMBL/GenBank/DDBJ whole genome shotgun (WGS) entry which is preliminary data.</text>
</comment>
<dbReference type="AlphaFoldDB" id="A0A9D4R5U4"/>